<keyword evidence="1" id="KW-0732">Signal</keyword>
<dbReference type="PROSITE" id="PS51257">
    <property type="entry name" value="PROKAR_LIPOPROTEIN"/>
    <property type="match status" value="1"/>
</dbReference>
<keyword evidence="3" id="KW-1185">Reference proteome</keyword>
<reference evidence="2 3" key="1">
    <citation type="submission" date="2019-06" db="EMBL/GenBank/DDBJ databases">
        <title>Complete genome sequence of Antarcticibacterium flavum KCTC 52984T from an Antarctic marine sediment.</title>
        <authorList>
            <person name="Lee Y.M."/>
            <person name="Shin S.C."/>
        </authorList>
    </citation>
    <scope>NUCLEOTIDE SEQUENCE [LARGE SCALE GENOMIC DNA]</scope>
    <source>
        <strain evidence="2 3">KCTC 52984</strain>
    </source>
</reference>
<gene>
    <name evidence="2" type="ORF">FHG64_09235</name>
</gene>
<feature type="signal peptide" evidence="1">
    <location>
        <begin position="1"/>
        <end position="19"/>
    </location>
</feature>
<proteinExistence type="predicted"/>
<evidence type="ECO:0000313" key="3">
    <source>
        <dbReference type="Proteomes" id="UP000309016"/>
    </source>
</evidence>
<organism evidence="2 3">
    <name type="scientific">Antarcticibacterium flavum</name>
    <dbReference type="NCBI Taxonomy" id="2058175"/>
    <lineage>
        <taxon>Bacteria</taxon>
        <taxon>Pseudomonadati</taxon>
        <taxon>Bacteroidota</taxon>
        <taxon>Flavobacteriia</taxon>
        <taxon>Flavobacteriales</taxon>
        <taxon>Flavobacteriaceae</taxon>
        <taxon>Antarcticibacterium</taxon>
    </lineage>
</organism>
<evidence type="ECO:0008006" key="4">
    <source>
        <dbReference type="Google" id="ProtNLM"/>
    </source>
</evidence>
<dbReference type="RefSeq" id="WP_139066128.1">
    <property type="nucleotide sequence ID" value="NZ_CP040812.1"/>
</dbReference>
<feature type="chain" id="PRO_5023107974" description="Lipoprotein" evidence="1">
    <location>
        <begin position="20"/>
        <end position="141"/>
    </location>
</feature>
<accession>A0A5B7X4B6</accession>
<sequence>MKRLLLLVFITILSTGCSSDDDAGDLMQNLASVLSVDMPETFEFGQTYEIEILYKRPTSCHTFTGLDVSRDENEITIGVVTSFRTSNPNCVETGNLQATSVINFVAERDDFYIFKFWQGRNAAGTDQFLTIEVPVTPPGVE</sequence>
<protein>
    <recommendedName>
        <fullName evidence="4">Lipoprotein</fullName>
    </recommendedName>
</protein>
<evidence type="ECO:0000313" key="2">
    <source>
        <dbReference type="EMBL" id="QCY69561.1"/>
    </source>
</evidence>
<dbReference type="OrthoDB" id="893802at2"/>
<dbReference type="KEGG" id="afla:FHG64_09235"/>
<evidence type="ECO:0000256" key="1">
    <source>
        <dbReference type="SAM" id="SignalP"/>
    </source>
</evidence>
<dbReference type="EMBL" id="CP040812">
    <property type="protein sequence ID" value="QCY69561.1"/>
    <property type="molecule type" value="Genomic_DNA"/>
</dbReference>
<name>A0A5B7X4B6_9FLAO</name>
<dbReference type="AlphaFoldDB" id="A0A5B7X4B6"/>
<dbReference type="Proteomes" id="UP000309016">
    <property type="component" value="Chromosome"/>
</dbReference>